<dbReference type="eggNOG" id="arCOG03422">
    <property type="taxonomic scope" value="Archaea"/>
</dbReference>
<organism evidence="1 2">
    <name type="scientific">Methanococcus vannielii (strain ATCC 35089 / DSM 1224 / JCM 13029 / OCM 148 / SB)</name>
    <dbReference type="NCBI Taxonomy" id="406327"/>
    <lineage>
        <taxon>Archaea</taxon>
        <taxon>Methanobacteriati</taxon>
        <taxon>Methanobacteriota</taxon>
        <taxon>Methanomada group</taxon>
        <taxon>Methanococci</taxon>
        <taxon>Methanococcales</taxon>
        <taxon>Methanococcaceae</taxon>
        <taxon>Methanococcus</taxon>
    </lineage>
</organism>
<evidence type="ECO:0000313" key="2">
    <source>
        <dbReference type="Proteomes" id="UP000001107"/>
    </source>
</evidence>
<protein>
    <recommendedName>
        <fullName evidence="3">Transcriptional regulator</fullName>
    </recommendedName>
</protein>
<proteinExistence type="predicted"/>
<evidence type="ECO:0000313" key="1">
    <source>
        <dbReference type="EMBL" id="ABR54194.1"/>
    </source>
</evidence>
<sequence>MNSKAIFTNPTVLRSLKKSKLRKKVLYFLYDSYPNGTYLSELSRKVRSDPANVLGCLKGMNTRYNGSSSLIELGLIVYIEEDGIKIYKMTEYGKNIVKYLKESDSKKVNLDGDIYG</sequence>
<dbReference type="EMBL" id="CP000742">
    <property type="protein sequence ID" value="ABR54194.1"/>
    <property type="molecule type" value="Genomic_DNA"/>
</dbReference>
<dbReference type="STRING" id="406327.Mevan_0285"/>
<reference evidence="1" key="1">
    <citation type="submission" date="2007-06" db="EMBL/GenBank/DDBJ databases">
        <title>Complete sequence of Methanococcus vannielii SB.</title>
        <authorList>
            <consortium name="US DOE Joint Genome Institute"/>
            <person name="Copeland A."/>
            <person name="Lucas S."/>
            <person name="Lapidus A."/>
            <person name="Barry K."/>
            <person name="Glavina del Rio T."/>
            <person name="Dalin E."/>
            <person name="Tice H."/>
            <person name="Pitluck S."/>
            <person name="Chain P."/>
            <person name="Malfatti S."/>
            <person name="Shin M."/>
            <person name="Vergez L."/>
            <person name="Schmutz J."/>
            <person name="Larimer F."/>
            <person name="Land M."/>
            <person name="Hauser L."/>
            <person name="Kyrpides N."/>
            <person name="Anderson I."/>
            <person name="Sieprawska-Lupa M."/>
            <person name="Whitman W.B."/>
            <person name="Richardson P."/>
        </authorList>
    </citation>
    <scope>NUCLEOTIDE SEQUENCE [LARGE SCALE GENOMIC DNA]</scope>
    <source>
        <strain evidence="1">SB</strain>
    </source>
</reference>
<dbReference type="InterPro" id="IPR036390">
    <property type="entry name" value="WH_DNA-bd_sf"/>
</dbReference>
<dbReference type="SUPFAM" id="SSF46785">
    <property type="entry name" value="Winged helix' DNA-binding domain"/>
    <property type="match status" value="1"/>
</dbReference>
<dbReference type="InterPro" id="IPR036388">
    <property type="entry name" value="WH-like_DNA-bd_sf"/>
</dbReference>
<dbReference type="GeneID" id="5326173"/>
<dbReference type="HOGENOM" id="CLU_174518_0_0_2"/>
<name>A6UNX2_METVS</name>
<keyword evidence="2" id="KW-1185">Reference proteome</keyword>
<dbReference type="Proteomes" id="UP000001107">
    <property type="component" value="Chromosome"/>
</dbReference>
<dbReference type="RefSeq" id="WP_011972097.1">
    <property type="nucleotide sequence ID" value="NC_009634.1"/>
</dbReference>
<gene>
    <name evidence="1" type="ordered locus">Mevan_0285</name>
</gene>
<accession>A6UNX2</accession>
<dbReference type="Gene3D" id="1.10.10.10">
    <property type="entry name" value="Winged helix-like DNA-binding domain superfamily/Winged helix DNA-binding domain"/>
    <property type="match status" value="1"/>
</dbReference>
<evidence type="ECO:0008006" key="3">
    <source>
        <dbReference type="Google" id="ProtNLM"/>
    </source>
</evidence>
<dbReference type="Pfam" id="PF07381">
    <property type="entry name" value="EarA"/>
    <property type="match status" value="1"/>
</dbReference>
<dbReference type="InterPro" id="IPR010863">
    <property type="entry name" value="EarA-like"/>
</dbReference>
<dbReference type="OrthoDB" id="55560at2157"/>
<dbReference type="AlphaFoldDB" id="A6UNX2"/>
<dbReference type="KEGG" id="mvn:Mevan_0285"/>